<keyword evidence="2" id="KW-0472">Membrane</keyword>
<evidence type="ECO:0000313" key="3">
    <source>
        <dbReference type="EMBL" id="MXP27030.1"/>
    </source>
</evidence>
<gene>
    <name evidence="3" type="ORF">GRI39_13435</name>
</gene>
<accession>A0A845A9V4</accession>
<sequence length="137" mass="14361">MTQGRAPSNLAALCFRIVIALSLAFVMLFALLPTNAVSPRNVGSAFDPSTTVVALNHRADDGAAHNRWVVKKPDRDGTPDVGPGLHLVPVLAFACALILMLALRDVGSVQAPLGPPQPLSAHAQRPHGPRGPPSNKL</sequence>
<dbReference type="EMBL" id="WTYQ01000006">
    <property type="protein sequence ID" value="MXP27030.1"/>
    <property type="molecule type" value="Genomic_DNA"/>
</dbReference>
<feature type="region of interest" description="Disordered" evidence="1">
    <location>
        <begin position="114"/>
        <end position="137"/>
    </location>
</feature>
<feature type="transmembrane region" description="Helical" evidence="2">
    <location>
        <begin position="84"/>
        <end position="103"/>
    </location>
</feature>
<feature type="transmembrane region" description="Helical" evidence="2">
    <location>
        <begin position="12"/>
        <end position="32"/>
    </location>
</feature>
<keyword evidence="2" id="KW-1133">Transmembrane helix</keyword>
<name>A0A845A9V4_9SPHN</name>
<organism evidence="3 4">
    <name type="scientific">Altericroceibacterium indicum</name>
    <dbReference type="NCBI Taxonomy" id="374177"/>
    <lineage>
        <taxon>Bacteria</taxon>
        <taxon>Pseudomonadati</taxon>
        <taxon>Pseudomonadota</taxon>
        <taxon>Alphaproteobacteria</taxon>
        <taxon>Sphingomonadales</taxon>
        <taxon>Erythrobacteraceae</taxon>
        <taxon>Altericroceibacterium</taxon>
    </lineage>
</organism>
<dbReference type="RefSeq" id="WP_160740250.1">
    <property type="nucleotide sequence ID" value="NZ_WTYQ01000006.1"/>
</dbReference>
<evidence type="ECO:0000256" key="2">
    <source>
        <dbReference type="SAM" id="Phobius"/>
    </source>
</evidence>
<reference evidence="3 4" key="1">
    <citation type="submission" date="2019-12" db="EMBL/GenBank/DDBJ databases">
        <title>Genomic-based taxomic classification of the family Erythrobacteraceae.</title>
        <authorList>
            <person name="Xu L."/>
        </authorList>
    </citation>
    <scope>NUCLEOTIDE SEQUENCE [LARGE SCALE GENOMIC DNA]</scope>
    <source>
        <strain evidence="3 4">DSM 18604</strain>
    </source>
</reference>
<protein>
    <recommendedName>
        <fullName evidence="5">Transmembrane protein</fullName>
    </recommendedName>
</protein>
<evidence type="ECO:0000256" key="1">
    <source>
        <dbReference type="SAM" id="MobiDB-lite"/>
    </source>
</evidence>
<proteinExistence type="predicted"/>
<comment type="caution">
    <text evidence="3">The sequence shown here is derived from an EMBL/GenBank/DDBJ whole genome shotgun (WGS) entry which is preliminary data.</text>
</comment>
<evidence type="ECO:0000313" key="4">
    <source>
        <dbReference type="Proteomes" id="UP000460561"/>
    </source>
</evidence>
<dbReference type="AlphaFoldDB" id="A0A845A9V4"/>
<keyword evidence="2" id="KW-0812">Transmembrane</keyword>
<dbReference type="Proteomes" id="UP000460561">
    <property type="component" value="Unassembled WGS sequence"/>
</dbReference>
<keyword evidence="4" id="KW-1185">Reference proteome</keyword>
<evidence type="ECO:0008006" key="5">
    <source>
        <dbReference type="Google" id="ProtNLM"/>
    </source>
</evidence>